<organism evidence="9 10">
    <name type="scientific">Brevibacterium yomogidense</name>
    <dbReference type="NCBI Taxonomy" id="946573"/>
    <lineage>
        <taxon>Bacteria</taxon>
        <taxon>Bacillati</taxon>
        <taxon>Actinomycetota</taxon>
        <taxon>Actinomycetes</taxon>
        <taxon>Micrococcales</taxon>
        <taxon>Brevibacteriaceae</taxon>
        <taxon>Brevibacterium</taxon>
    </lineage>
</organism>
<evidence type="ECO:0000256" key="5">
    <source>
        <dbReference type="HAMAP-Rule" id="MF_00014"/>
    </source>
</evidence>
<evidence type="ECO:0000256" key="3">
    <source>
        <dbReference type="ARBA" id="ARBA00022552"/>
    </source>
</evidence>
<dbReference type="NCBIfam" id="TIGR02273">
    <property type="entry name" value="16S_RimM"/>
    <property type="match status" value="1"/>
</dbReference>
<feature type="domain" description="Ribosome maturation factor RimM PRC barrel" evidence="8">
    <location>
        <begin position="96"/>
        <end position="163"/>
    </location>
</feature>
<dbReference type="GO" id="GO:0005737">
    <property type="term" value="C:cytoplasm"/>
    <property type="evidence" value="ECO:0007669"/>
    <property type="project" value="UniProtKB-SubCell"/>
</dbReference>
<dbReference type="InterPro" id="IPR056792">
    <property type="entry name" value="PRC_RimM"/>
</dbReference>
<keyword evidence="4 5" id="KW-0143">Chaperone</keyword>
<evidence type="ECO:0000313" key="9">
    <source>
        <dbReference type="EMBL" id="SLM99536.1"/>
    </source>
</evidence>
<name>A0A1X6XK37_9MICO</name>
<evidence type="ECO:0000256" key="2">
    <source>
        <dbReference type="ARBA" id="ARBA00022517"/>
    </source>
</evidence>
<dbReference type="Proteomes" id="UP000196581">
    <property type="component" value="Unassembled WGS sequence"/>
</dbReference>
<keyword evidence="2 5" id="KW-0690">Ribosome biogenesis</keyword>
<dbReference type="SUPFAM" id="SSF50346">
    <property type="entry name" value="PRC-barrel domain"/>
    <property type="match status" value="1"/>
</dbReference>
<dbReference type="InterPro" id="IPR011033">
    <property type="entry name" value="PRC_barrel-like_sf"/>
</dbReference>
<feature type="domain" description="RimM N-terminal" evidence="7">
    <location>
        <begin position="4"/>
        <end position="82"/>
    </location>
</feature>
<reference evidence="10" key="1">
    <citation type="submission" date="2017-02" db="EMBL/GenBank/DDBJ databases">
        <authorList>
            <person name="Dridi B."/>
        </authorList>
    </citation>
    <scope>NUCLEOTIDE SEQUENCE [LARGE SCALE GENOMIC DNA]</scope>
    <source>
        <strain evidence="10">B Co 03.10</strain>
    </source>
</reference>
<dbReference type="InterPro" id="IPR002676">
    <property type="entry name" value="RimM_N"/>
</dbReference>
<dbReference type="GO" id="GO:0005840">
    <property type="term" value="C:ribosome"/>
    <property type="evidence" value="ECO:0007669"/>
    <property type="project" value="InterPro"/>
</dbReference>
<accession>A0A1X6XK37</accession>
<dbReference type="PANTHER" id="PTHR33692">
    <property type="entry name" value="RIBOSOME MATURATION FACTOR RIMM"/>
    <property type="match status" value="1"/>
</dbReference>
<dbReference type="GO" id="GO:0042274">
    <property type="term" value="P:ribosomal small subunit biogenesis"/>
    <property type="evidence" value="ECO:0007669"/>
    <property type="project" value="UniProtKB-UniRule"/>
</dbReference>
<dbReference type="PANTHER" id="PTHR33692:SF1">
    <property type="entry name" value="RIBOSOME MATURATION FACTOR RIMM"/>
    <property type="match status" value="1"/>
</dbReference>
<keyword evidence="1 5" id="KW-0963">Cytoplasm</keyword>
<comment type="similarity">
    <text evidence="5">Belongs to the RimM family.</text>
</comment>
<comment type="function">
    <text evidence="5">An accessory protein needed during the final step in the assembly of 30S ribosomal subunit, possibly for assembly of the head region. Essential for efficient processing of 16S rRNA. May be needed both before and after RbfA during the maturation of 16S rRNA. It has affinity for free ribosomal 30S subunits but not for 70S ribosomes.</text>
</comment>
<dbReference type="EMBL" id="FWFF01000017">
    <property type="protein sequence ID" value="SLM99536.1"/>
    <property type="molecule type" value="Genomic_DNA"/>
</dbReference>
<evidence type="ECO:0000259" key="8">
    <source>
        <dbReference type="Pfam" id="PF24986"/>
    </source>
</evidence>
<dbReference type="RefSeq" id="WP_087008176.1">
    <property type="nucleotide sequence ID" value="NZ_FWFF01000017.1"/>
</dbReference>
<proteinExistence type="inferred from homology"/>
<comment type="domain">
    <text evidence="5">The PRC barrel domain binds ribosomal protein uS19.</text>
</comment>
<dbReference type="Gene3D" id="2.40.30.60">
    <property type="entry name" value="RimM"/>
    <property type="match status" value="1"/>
</dbReference>
<dbReference type="HAMAP" id="MF_00014">
    <property type="entry name" value="Ribosome_mat_RimM"/>
    <property type="match status" value="1"/>
</dbReference>
<sequence length="189" mass="20817">MSQVVARLGKPHGIRGEVTVQVRTDDPESRFVPGAVFTTEPDIGALTLERARWHRDRLLLTFEEVGDRSRAEEVRNTEILIDGADDEVEDDAWRVEELVDLAVHLEDGTRVGTVTDLTVGAMQDLLHVRTLAGEDVLVPFVEEIVPEVDLDDRRVLLTPPPGLIEAVDDEDDETADSDETAESAEGTAP</sequence>
<dbReference type="SUPFAM" id="SSF50447">
    <property type="entry name" value="Translation proteins"/>
    <property type="match status" value="1"/>
</dbReference>
<comment type="subcellular location">
    <subcellularLocation>
        <location evidence="5">Cytoplasm</location>
    </subcellularLocation>
</comment>
<evidence type="ECO:0000256" key="1">
    <source>
        <dbReference type="ARBA" id="ARBA00022490"/>
    </source>
</evidence>
<dbReference type="InterPro" id="IPR011961">
    <property type="entry name" value="RimM"/>
</dbReference>
<protein>
    <recommendedName>
        <fullName evidence="5">Ribosome maturation factor RimM</fullName>
    </recommendedName>
</protein>
<evidence type="ECO:0000313" key="10">
    <source>
        <dbReference type="Proteomes" id="UP000196581"/>
    </source>
</evidence>
<dbReference type="GO" id="GO:0043022">
    <property type="term" value="F:ribosome binding"/>
    <property type="evidence" value="ECO:0007669"/>
    <property type="project" value="InterPro"/>
</dbReference>
<evidence type="ECO:0000256" key="4">
    <source>
        <dbReference type="ARBA" id="ARBA00023186"/>
    </source>
</evidence>
<dbReference type="Gene3D" id="2.30.30.240">
    <property type="entry name" value="PRC-barrel domain"/>
    <property type="match status" value="1"/>
</dbReference>
<feature type="compositionally biased region" description="Acidic residues" evidence="6">
    <location>
        <begin position="166"/>
        <end position="182"/>
    </location>
</feature>
<gene>
    <name evidence="5" type="primary">rimM</name>
    <name evidence="9" type="ORF">FM105_11300</name>
</gene>
<dbReference type="Pfam" id="PF01782">
    <property type="entry name" value="RimM"/>
    <property type="match status" value="1"/>
</dbReference>
<dbReference type="Pfam" id="PF24986">
    <property type="entry name" value="PRC_RimM"/>
    <property type="match status" value="1"/>
</dbReference>
<evidence type="ECO:0000259" key="7">
    <source>
        <dbReference type="Pfam" id="PF01782"/>
    </source>
</evidence>
<dbReference type="InterPro" id="IPR036976">
    <property type="entry name" value="RimM_N_sf"/>
</dbReference>
<keyword evidence="3 5" id="KW-0698">rRNA processing</keyword>
<keyword evidence="10" id="KW-1185">Reference proteome</keyword>
<feature type="region of interest" description="Disordered" evidence="6">
    <location>
        <begin position="159"/>
        <end position="189"/>
    </location>
</feature>
<dbReference type="GO" id="GO:0006364">
    <property type="term" value="P:rRNA processing"/>
    <property type="evidence" value="ECO:0007669"/>
    <property type="project" value="UniProtKB-UniRule"/>
</dbReference>
<dbReference type="AlphaFoldDB" id="A0A1X6XK37"/>
<dbReference type="InterPro" id="IPR009000">
    <property type="entry name" value="Transl_B-barrel_sf"/>
</dbReference>
<evidence type="ECO:0000256" key="6">
    <source>
        <dbReference type="SAM" id="MobiDB-lite"/>
    </source>
</evidence>
<comment type="subunit">
    <text evidence="5">Binds ribosomal protein uS19.</text>
</comment>